<dbReference type="EMBL" id="PGFB01000003">
    <property type="protein sequence ID" value="PJJ62379.1"/>
    <property type="molecule type" value="Genomic_DNA"/>
</dbReference>
<evidence type="ECO:0000313" key="2">
    <source>
        <dbReference type="EMBL" id="PJJ62379.1"/>
    </source>
</evidence>
<proteinExistence type="predicted"/>
<evidence type="ECO:0000313" key="3">
    <source>
        <dbReference type="Proteomes" id="UP000230161"/>
    </source>
</evidence>
<keyword evidence="3" id="KW-1185">Reference proteome</keyword>
<keyword evidence="1" id="KW-1133">Transmembrane helix</keyword>
<comment type="caution">
    <text evidence="2">The sequence shown here is derived from an EMBL/GenBank/DDBJ whole genome shotgun (WGS) entry which is preliminary data.</text>
</comment>
<keyword evidence="1" id="KW-0812">Transmembrane</keyword>
<accession>A0A2M9BWR2</accession>
<dbReference type="OrthoDB" id="5118919at2"/>
<keyword evidence="1" id="KW-0472">Membrane</keyword>
<dbReference type="AlphaFoldDB" id="A0A2M9BWR2"/>
<organism evidence="2 3">
    <name type="scientific">Compostimonas suwonensis</name>
    <dbReference type="NCBI Taxonomy" id="1048394"/>
    <lineage>
        <taxon>Bacteria</taxon>
        <taxon>Bacillati</taxon>
        <taxon>Actinomycetota</taxon>
        <taxon>Actinomycetes</taxon>
        <taxon>Micrococcales</taxon>
        <taxon>Microbacteriaceae</taxon>
        <taxon>Compostimonas</taxon>
    </lineage>
</organism>
<feature type="transmembrane region" description="Helical" evidence="1">
    <location>
        <begin position="29"/>
        <end position="50"/>
    </location>
</feature>
<evidence type="ECO:0000256" key="1">
    <source>
        <dbReference type="SAM" id="Phobius"/>
    </source>
</evidence>
<dbReference type="Proteomes" id="UP000230161">
    <property type="component" value="Unassembled WGS sequence"/>
</dbReference>
<name>A0A2M9BWR2_9MICO</name>
<sequence length="162" mass="16993">MPRARRWWAGSRQRRRDAADDDGSASLEFLGAGVLLLVPLVYLVLAVSAVQSAALTTEGVARQAARLYALSGSEAQARSAIERAVAVGFADVGVDPAQARVEVLCSPDPQRCLTRAGRITVTVSVQVPLPLLPPALPLDIPSSVPVGASATQPVSRFAVIEQ</sequence>
<protein>
    <recommendedName>
        <fullName evidence="4">TadE-like protein</fullName>
    </recommendedName>
</protein>
<gene>
    <name evidence="2" type="ORF">CLV54_2180</name>
</gene>
<evidence type="ECO:0008006" key="4">
    <source>
        <dbReference type="Google" id="ProtNLM"/>
    </source>
</evidence>
<dbReference type="RefSeq" id="WP_100344945.1">
    <property type="nucleotide sequence ID" value="NZ_PGFB01000003.1"/>
</dbReference>
<reference evidence="2 3" key="1">
    <citation type="submission" date="2017-11" db="EMBL/GenBank/DDBJ databases">
        <title>Genomic Encyclopedia of Archaeal and Bacterial Type Strains, Phase II (KMG-II): From Individual Species to Whole Genera.</title>
        <authorList>
            <person name="Goeker M."/>
        </authorList>
    </citation>
    <scope>NUCLEOTIDE SEQUENCE [LARGE SCALE GENOMIC DNA]</scope>
    <source>
        <strain evidence="2 3">DSM 25625</strain>
    </source>
</reference>